<evidence type="ECO:0000256" key="1">
    <source>
        <dbReference type="ARBA" id="ARBA00002334"/>
    </source>
</evidence>
<accession>A0A8T0LDQ6</accession>
<evidence type="ECO:0000256" key="4">
    <source>
        <dbReference type="ARBA" id="ARBA00022691"/>
    </source>
</evidence>
<dbReference type="PANTHER" id="PTHR10509:SF34">
    <property type="entry name" value="TAPETUM-SPECIFIC METHYLTRANSFERASE 1"/>
    <property type="match status" value="1"/>
</dbReference>
<dbReference type="PROSITE" id="PS51682">
    <property type="entry name" value="SAM_OMT_I"/>
    <property type="match status" value="1"/>
</dbReference>
<dbReference type="AlphaFoldDB" id="A0A8T0LDQ6"/>
<evidence type="ECO:0000256" key="2">
    <source>
        <dbReference type="ARBA" id="ARBA00022603"/>
    </source>
</evidence>
<keyword evidence="3" id="KW-0808">Transferase</keyword>
<evidence type="ECO:0000256" key="6">
    <source>
        <dbReference type="ARBA" id="ARBA00023453"/>
    </source>
</evidence>
<gene>
    <name evidence="7" type="ORF">HKW66_Vig0002960</name>
</gene>
<keyword evidence="4" id="KW-0949">S-adenosyl-L-methionine</keyword>
<evidence type="ECO:0000256" key="5">
    <source>
        <dbReference type="ARBA" id="ARBA00022723"/>
    </source>
</evidence>
<dbReference type="PANTHER" id="PTHR10509">
    <property type="entry name" value="O-METHYLTRANSFERASE-RELATED"/>
    <property type="match status" value="1"/>
</dbReference>
<evidence type="ECO:0000313" key="8">
    <source>
        <dbReference type="Proteomes" id="UP000743370"/>
    </source>
</evidence>
<dbReference type="GO" id="GO:0008171">
    <property type="term" value="F:O-methyltransferase activity"/>
    <property type="evidence" value="ECO:0007669"/>
    <property type="project" value="InterPro"/>
</dbReference>
<dbReference type="InterPro" id="IPR029063">
    <property type="entry name" value="SAM-dependent_MTases_sf"/>
</dbReference>
<dbReference type="GO" id="GO:0008757">
    <property type="term" value="F:S-adenosylmethionine-dependent methyltransferase activity"/>
    <property type="evidence" value="ECO:0007669"/>
    <property type="project" value="TreeGrafter"/>
</dbReference>
<name>A0A8T0LDQ6_PHAAN</name>
<dbReference type="Proteomes" id="UP000743370">
    <property type="component" value="Unassembled WGS sequence"/>
</dbReference>
<dbReference type="SUPFAM" id="SSF53335">
    <property type="entry name" value="S-adenosyl-L-methionine-dependent methyltransferases"/>
    <property type="match status" value="1"/>
</dbReference>
<reference evidence="7 8" key="1">
    <citation type="submission" date="2020-05" db="EMBL/GenBank/DDBJ databases">
        <title>Vigna angularis (adzuki bean) Var. LongXiaoDou No. 4 denovo assembly.</title>
        <authorList>
            <person name="Xiang H."/>
        </authorList>
    </citation>
    <scope>NUCLEOTIDE SEQUENCE [LARGE SCALE GENOMIC DNA]</scope>
    <source>
        <tissue evidence="7">Leaf</tissue>
    </source>
</reference>
<comment type="function">
    <text evidence="1">Methylates caffeoyl-CoA to feruloyl-CoA and 5-hydroxyferuloyl-CoA to sinapoyl-CoA. Plays a role in the synthesis of feruloylated polysaccharides. Involved in the reinforcement of the plant cell wall. Also involved in the responding to wounding or pathogen challenge by the increased formation of cell wall-bound ferulic acid polymers.</text>
</comment>
<sequence length="97" mass="10762">MEDLSAPKSKILKSPALAQYILDTSAYPKEHEQLKQLRETTVQKYGFKSLMNVAVDEAQFLSILLKIIKAEKTLEIGVFTGYSLLSTALALPPHAKV</sequence>
<protein>
    <submittedName>
        <fullName evidence="7">Flavonoid 3',5'-methyltransferase</fullName>
    </submittedName>
</protein>
<organism evidence="7 8">
    <name type="scientific">Phaseolus angularis</name>
    <name type="common">Azuki bean</name>
    <name type="synonym">Vigna angularis</name>
    <dbReference type="NCBI Taxonomy" id="3914"/>
    <lineage>
        <taxon>Eukaryota</taxon>
        <taxon>Viridiplantae</taxon>
        <taxon>Streptophyta</taxon>
        <taxon>Embryophyta</taxon>
        <taxon>Tracheophyta</taxon>
        <taxon>Spermatophyta</taxon>
        <taxon>Magnoliopsida</taxon>
        <taxon>eudicotyledons</taxon>
        <taxon>Gunneridae</taxon>
        <taxon>Pentapetalae</taxon>
        <taxon>rosids</taxon>
        <taxon>fabids</taxon>
        <taxon>Fabales</taxon>
        <taxon>Fabaceae</taxon>
        <taxon>Papilionoideae</taxon>
        <taxon>50 kb inversion clade</taxon>
        <taxon>NPAAA clade</taxon>
        <taxon>indigoferoid/millettioid clade</taxon>
        <taxon>Phaseoleae</taxon>
        <taxon>Vigna</taxon>
    </lineage>
</organism>
<dbReference type="EMBL" id="JABFOF010000001">
    <property type="protein sequence ID" value="KAG2409631.1"/>
    <property type="molecule type" value="Genomic_DNA"/>
</dbReference>
<proteinExistence type="inferred from homology"/>
<dbReference type="InterPro" id="IPR002935">
    <property type="entry name" value="SAM_O-MeTrfase"/>
</dbReference>
<dbReference type="InterPro" id="IPR050362">
    <property type="entry name" value="Cation-dep_OMT"/>
</dbReference>
<dbReference type="Gene3D" id="3.40.50.150">
    <property type="entry name" value="Vaccinia Virus protein VP39"/>
    <property type="match status" value="1"/>
</dbReference>
<evidence type="ECO:0000313" key="7">
    <source>
        <dbReference type="EMBL" id="KAG2409631.1"/>
    </source>
</evidence>
<comment type="caution">
    <text evidence="7">The sequence shown here is derived from an EMBL/GenBank/DDBJ whole genome shotgun (WGS) entry which is preliminary data.</text>
</comment>
<keyword evidence="5" id="KW-0479">Metal-binding</keyword>
<dbReference type="Pfam" id="PF01596">
    <property type="entry name" value="Methyltransf_3"/>
    <property type="match status" value="1"/>
</dbReference>
<dbReference type="GO" id="GO:0046872">
    <property type="term" value="F:metal ion binding"/>
    <property type="evidence" value="ECO:0007669"/>
    <property type="project" value="UniProtKB-KW"/>
</dbReference>
<keyword evidence="2" id="KW-0489">Methyltransferase</keyword>
<evidence type="ECO:0000256" key="3">
    <source>
        <dbReference type="ARBA" id="ARBA00022679"/>
    </source>
</evidence>
<dbReference type="GO" id="GO:0032259">
    <property type="term" value="P:methylation"/>
    <property type="evidence" value="ECO:0007669"/>
    <property type="project" value="UniProtKB-KW"/>
</dbReference>
<comment type="similarity">
    <text evidence="6">Belongs to the class I-like SAM-binding methyltransferase superfamily. Cation-dependent O-methyltransferase family.</text>
</comment>